<organism evidence="1 2">
    <name type="scientific">Nepenthes gracilis</name>
    <name type="common">Slender pitcher plant</name>
    <dbReference type="NCBI Taxonomy" id="150966"/>
    <lineage>
        <taxon>Eukaryota</taxon>
        <taxon>Viridiplantae</taxon>
        <taxon>Streptophyta</taxon>
        <taxon>Embryophyta</taxon>
        <taxon>Tracheophyta</taxon>
        <taxon>Spermatophyta</taxon>
        <taxon>Magnoliopsida</taxon>
        <taxon>eudicotyledons</taxon>
        <taxon>Gunneridae</taxon>
        <taxon>Pentapetalae</taxon>
        <taxon>Caryophyllales</taxon>
        <taxon>Nepenthaceae</taxon>
        <taxon>Nepenthes</taxon>
    </lineage>
</organism>
<evidence type="ECO:0000313" key="1">
    <source>
        <dbReference type="EMBL" id="GMH02814.1"/>
    </source>
</evidence>
<comment type="caution">
    <text evidence="1">The sequence shown here is derived from an EMBL/GenBank/DDBJ whole genome shotgun (WGS) entry which is preliminary data.</text>
</comment>
<dbReference type="Proteomes" id="UP001279734">
    <property type="component" value="Unassembled WGS sequence"/>
</dbReference>
<sequence>MIGPCSPTFERNTGSCGITSLWKLTPWMALQKIQAKKGAKVDAYMGVINCNQHRVVGALELGCDGLALAGINPEGESLEGKRLKMGAPNQVGKMKARTRIENGMVHDQNSANTDANKPGHQKLVVRQNGWHLRVRSQYVDPYGSQNQNFGDSVKFVEFRS</sequence>
<dbReference type="AlphaFoldDB" id="A0AAD3S221"/>
<dbReference type="EMBL" id="BSYO01000004">
    <property type="protein sequence ID" value="GMH02814.1"/>
    <property type="molecule type" value="Genomic_DNA"/>
</dbReference>
<evidence type="ECO:0000313" key="2">
    <source>
        <dbReference type="Proteomes" id="UP001279734"/>
    </source>
</evidence>
<gene>
    <name evidence="1" type="ORF">Nepgr_004653</name>
</gene>
<name>A0AAD3S221_NEPGR</name>
<accession>A0AAD3S221</accession>
<protein>
    <submittedName>
        <fullName evidence="1">Uncharacterized protein</fullName>
    </submittedName>
</protein>
<reference evidence="1" key="1">
    <citation type="submission" date="2023-05" db="EMBL/GenBank/DDBJ databases">
        <title>Nepenthes gracilis genome sequencing.</title>
        <authorList>
            <person name="Fukushima K."/>
        </authorList>
    </citation>
    <scope>NUCLEOTIDE SEQUENCE</scope>
    <source>
        <strain evidence="1">SING2019-196</strain>
    </source>
</reference>
<keyword evidence="2" id="KW-1185">Reference proteome</keyword>
<proteinExistence type="predicted"/>